<evidence type="ECO:0000256" key="9">
    <source>
        <dbReference type="SAM" id="Phobius"/>
    </source>
</evidence>
<keyword evidence="6 9" id="KW-1133">Transmembrane helix</keyword>
<dbReference type="InterPro" id="IPR007387">
    <property type="entry name" value="TRAP_DctQ"/>
</dbReference>
<feature type="transmembrane region" description="Helical" evidence="9">
    <location>
        <begin position="88"/>
        <end position="114"/>
    </location>
</feature>
<sequence length="158" mass="17730">MDFRQTLDKTLETVLSALLGLMVLNVLWQVGSRYLLNDPSAFTDELSRYLLIWVGLLGAAYASGKGMHVSIELLERKLDDRKKHWQQVFIQIMVLVFALAVLIIGGIRLVYISFELGQTSSAMQLSLGYVYLALPLSGILISYYSLSDLFNLLKPKNG</sequence>
<evidence type="ECO:0000259" key="10">
    <source>
        <dbReference type="Pfam" id="PF04290"/>
    </source>
</evidence>
<comment type="similarity">
    <text evidence="8">Belongs to the TRAP transporter small permease family.</text>
</comment>
<feature type="transmembrane region" description="Helical" evidence="9">
    <location>
        <begin position="12"/>
        <end position="30"/>
    </location>
</feature>
<keyword evidence="12" id="KW-1185">Reference proteome</keyword>
<organism evidence="11 12">
    <name type="scientific">Reichenbachiella carrageenanivorans</name>
    <dbReference type="NCBI Taxonomy" id="2979869"/>
    <lineage>
        <taxon>Bacteria</taxon>
        <taxon>Pseudomonadati</taxon>
        <taxon>Bacteroidota</taxon>
        <taxon>Cytophagia</taxon>
        <taxon>Cytophagales</taxon>
        <taxon>Reichenbachiellaceae</taxon>
        <taxon>Reichenbachiella</taxon>
    </lineage>
</organism>
<evidence type="ECO:0000256" key="4">
    <source>
        <dbReference type="ARBA" id="ARBA00022519"/>
    </source>
</evidence>
<reference evidence="11" key="1">
    <citation type="submission" date="2022-10" db="EMBL/GenBank/DDBJ databases">
        <title>Comparative genomics and taxonomic characterization of three novel marine species of genus Reichenbachiella exhibiting antioxidant and polysaccharide degradation activities.</title>
        <authorList>
            <person name="Muhammad N."/>
            <person name="Lee Y.-J."/>
            <person name="Ko J."/>
            <person name="Kim S.-G."/>
        </authorList>
    </citation>
    <scope>NUCLEOTIDE SEQUENCE</scope>
    <source>
        <strain evidence="11">Wsw4-B4</strain>
    </source>
</reference>
<accession>A0ABY6CYU4</accession>
<evidence type="ECO:0000256" key="6">
    <source>
        <dbReference type="ARBA" id="ARBA00022989"/>
    </source>
</evidence>
<dbReference type="InterPro" id="IPR055348">
    <property type="entry name" value="DctQ"/>
</dbReference>
<evidence type="ECO:0000256" key="3">
    <source>
        <dbReference type="ARBA" id="ARBA00022475"/>
    </source>
</evidence>
<dbReference type="EMBL" id="CP106735">
    <property type="protein sequence ID" value="UXX79091.1"/>
    <property type="molecule type" value="Genomic_DNA"/>
</dbReference>
<keyword evidence="3" id="KW-1003">Cell membrane</keyword>
<name>A0ABY6CYU4_9BACT</name>
<gene>
    <name evidence="11" type="ORF">N7E81_17185</name>
</gene>
<keyword evidence="4" id="KW-0997">Cell inner membrane</keyword>
<evidence type="ECO:0000256" key="8">
    <source>
        <dbReference type="ARBA" id="ARBA00038436"/>
    </source>
</evidence>
<feature type="transmembrane region" description="Helical" evidence="9">
    <location>
        <begin position="50"/>
        <end position="67"/>
    </location>
</feature>
<feature type="domain" description="Tripartite ATP-independent periplasmic transporters DctQ component" evidence="10">
    <location>
        <begin position="22"/>
        <end position="153"/>
    </location>
</feature>
<dbReference type="PANTHER" id="PTHR35011:SF2">
    <property type="entry name" value="2,3-DIKETO-L-GULONATE TRAP TRANSPORTER SMALL PERMEASE PROTEIN YIAM"/>
    <property type="match status" value="1"/>
</dbReference>
<evidence type="ECO:0000313" key="12">
    <source>
        <dbReference type="Proteomes" id="UP001062165"/>
    </source>
</evidence>
<keyword evidence="2" id="KW-0813">Transport</keyword>
<dbReference type="Pfam" id="PF04290">
    <property type="entry name" value="DctQ"/>
    <property type="match status" value="1"/>
</dbReference>
<proteinExistence type="inferred from homology"/>
<keyword evidence="5 9" id="KW-0812">Transmembrane</keyword>
<evidence type="ECO:0000313" key="11">
    <source>
        <dbReference type="EMBL" id="UXX79091.1"/>
    </source>
</evidence>
<evidence type="ECO:0000256" key="5">
    <source>
        <dbReference type="ARBA" id="ARBA00022692"/>
    </source>
</evidence>
<keyword evidence="7 9" id="KW-0472">Membrane</keyword>
<feature type="transmembrane region" description="Helical" evidence="9">
    <location>
        <begin position="126"/>
        <end position="146"/>
    </location>
</feature>
<dbReference type="Proteomes" id="UP001062165">
    <property type="component" value="Chromosome"/>
</dbReference>
<evidence type="ECO:0000256" key="2">
    <source>
        <dbReference type="ARBA" id="ARBA00022448"/>
    </source>
</evidence>
<evidence type="ECO:0000256" key="1">
    <source>
        <dbReference type="ARBA" id="ARBA00004429"/>
    </source>
</evidence>
<comment type="subcellular location">
    <subcellularLocation>
        <location evidence="1">Cell inner membrane</location>
        <topology evidence="1">Multi-pass membrane protein</topology>
    </subcellularLocation>
</comment>
<dbReference type="PANTHER" id="PTHR35011">
    <property type="entry name" value="2,3-DIKETO-L-GULONATE TRAP TRANSPORTER SMALL PERMEASE PROTEIN YIAM"/>
    <property type="match status" value="1"/>
</dbReference>
<protein>
    <submittedName>
        <fullName evidence="11">TRAP transporter small permease</fullName>
    </submittedName>
</protein>
<dbReference type="RefSeq" id="WP_263050834.1">
    <property type="nucleotide sequence ID" value="NZ_CP106735.1"/>
</dbReference>
<evidence type="ECO:0000256" key="7">
    <source>
        <dbReference type="ARBA" id="ARBA00023136"/>
    </source>
</evidence>